<evidence type="ECO:0000313" key="2">
    <source>
        <dbReference type="Proteomes" id="UP000507470"/>
    </source>
</evidence>
<dbReference type="OrthoDB" id="10373931at2759"/>
<dbReference type="Proteomes" id="UP000507470">
    <property type="component" value="Unassembled WGS sequence"/>
</dbReference>
<name>A0A6J8EEA9_MYTCO</name>
<protein>
    <submittedName>
        <fullName evidence="1">Uncharacterized protein</fullName>
    </submittedName>
</protein>
<reference evidence="1 2" key="1">
    <citation type="submission" date="2020-06" db="EMBL/GenBank/DDBJ databases">
        <authorList>
            <person name="Li R."/>
            <person name="Bekaert M."/>
        </authorList>
    </citation>
    <scope>NUCLEOTIDE SEQUENCE [LARGE SCALE GENOMIC DNA]</scope>
    <source>
        <strain evidence="2">wild</strain>
    </source>
</reference>
<accession>A0A6J8EEA9</accession>
<keyword evidence="2" id="KW-1185">Reference proteome</keyword>
<organism evidence="1 2">
    <name type="scientific">Mytilus coruscus</name>
    <name type="common">Sea mussel</name>
    <dbReference type="NCBI Taxonomy" id="42192"/>
    <lineage>
        <taxon>Eukaryota</taxon>
        <taxon>Metazoa</taxon>
        <taxon>Spiralia</taxon>
        <taxon>Lophotrochozoa</taxon>
        <taxon>Mollusca</taxon>
        <taxon>Bivalvia</taxon>
        <taxon>Autobranchia</taxon>
        <taxon>Pteriomorphia</taxon>
        <taxon>Mytilida</taxon>
        <taxon>Mytiloidea</taxon>
        <taxon>Mytilidae</taxon>
        <taxon>Mytilinae</taxon>
        <taxon>Mytilus</taxon>
    </lineage>
</organism>
<evidence type="ECO:0000313" key="1">
    <source>
        <dbReference type="EMBL" id="CAC5419014.1"/>
    </source>
</evidence>
<proteinExistence type="predicted"/>
<gene>
    <name evidence="1" type="ORF">MCOR_51404</name>
</gene>
<sequence>MDKIANTTLRPTDVNVQYKKRNIILEFTAAAFLHFSKTLAQHFYSQPNVIVESHDMQDGKEKVIEKSLLIKNQQNQRQIYRINLYNTTCRAEVNEHNYQPFFSELQSIATKMDVIKYYSVMNETIRNECPKHAKASPLHQLNNKSVGDSCIKTKARPNSNTLHDDDD</sequence>
<dbReference type="AlphaFoldDB" id="A0A6J8EEA9"/>
<dbReference type="EMBL" id="CACVKT020008976">
    <property type="protein sequence ID" value="CAC5419014.1"/>
    <property type="molecule type" value="Genomic_DNA"/>
</dbReference>